<name>A0A6V8P1T6_9ACTN</name>
<comment type="caution">
    <text evidence="1">The sequence shown here is derived from an EMBL/GenBank/DDBJ whole genome shotgun (WGS) entry which is preliminary data.</text>
</comment>
<evidence type="ECO:0000313" key="2">
    <source>
        <dbReference type="Proteomes" id="UP000543224"/>
    </source>
</evidence>
<dbReference type="EMBL" id="BLRX01000570">
    <property type="protein sequence ID" value="GFP26387.1"/>
    <property type="molecule type" value="Genomic_DNA"/>
</dbReference>
<proteinExistence type="predicted"/>
<dbReference type="Proteomes" id="UP000543224">
    <property type="component" value="Unassembled WGS sequence"/>
</dbReference>
<feature type="non-terminal residue" evidence="1">
    <location>
        <position position="30"/>
    </location>
</feature>
<sequence length="30" mass="3433">MESLKLVFLDEFSAKVLHNFSAANYTDENV</sequence>
<gene>
    <name evidence="1" type="ORF">HKBW3S25_01880</name>
</gene>
<evidence type="ECO:0000313" key="1">
    <source>
        <dbReference type="EMBL" id="GFP26387.1"/>
    </source>
</evidence>
<dbReference type="AlphaFoldDB" id="A0A6V8P1T6"/>
<organism evidence="1 2">
    <name type="scientific">Candidatus Hakubella thermalkaliphila</name>
    <dbReference type="NCBI Taxonomy" id="2754717"/>
    <lineage>
        <taxon>Bacteria</taxon>
        <taxon>Bacillati</taxon>
        <taxon>Actinomycetota</taxon>
        <taxon>Actinomycetota incertae sedis</taxon>
        <taxon>Candidatus Hakubellales</taxon>
        <taxon>Candidatus Hakubellaceae</taxon>
        <taxon>Candidatus Hakubella</taxon>
    </lineage>
</organism>
<reference evidence="1 2" key="1">
    <citation type="journal article" date="2020" name="Front. Microbiol.">
        <title>Single-cell genomics of novel Actinobacteria with the Wood-Ljungdahl pathway discovered in a serpentinizing system.</title>
        <authorList>
            <person name="Merino N."/>
            <person name="Kawai M."/>
            <person name="Boyd E.S."/>
            <person name="Colman D.R."/>
            <person name="McGlynn S.E."/>
            <person name="Nealson K.H."/>
            <person name="Kurokawa K."/>
            <person name="Hongoh Y."/>
        </authorList>
    </citation>
    <scope>NUCLEOTIDE SEQUENCE [LARGE SCALE GENOMIC DNA]</scope>
    <source>
        <strain evidence="1 2">S25</strain>
    </source>
</reference>
<protein>
    <submittedName>
        <fullName evidence="1">Uncharacterized protein</fullName>
    </submittedName>
</protein>
<accession>A0A6V8P1T6</accession>